<dbReference type="AlphaFoldDB" id="A0A1G9JZL8"/>
<dbReference type="InterPro" id="IPR046357">
    <property type="entry name" value="PPIase_dom_sf"/>
</dbReference>
<protein>
    <recommendedName>
        <fullName evidence="3 6">peptidylprolyl isomerase</fullName>
        <ecNumber evidence="3 6">5.2.1.8</ecNumber>
    </recommendedName>
</protein>
<evidence type="ECO:0000259" key="8">
    <source>
        <dbReference type="PROSITE" id="PS50059"/>
    </source>
</evidence>
<evidence type="ECO:0000256" key="1">
    <source>
        <dbReference type="ARBA" id="ARBA00000971"/>
    </source>
</evidence>
<dbReference type="Gene3D" id="3.10.50.40">
    <property type="match status" value="1"/>
</dbReference>
<dbReference type="SUPFAM" id="SSF50891">
    <property type="entry name" value="Cyclophilin-like"/>
    <property type="match status" value="1"/>
</dbReference>
<feature type="signal peptide" evidence="7">
    <location>
        <begin position="1"/>
        <end position="23"/>
    </location>
</feature>
<dbReference type="EMBL" id="FNGV01000001">
    <property type="protein sequence ID" value="SDL42333.1"/>
    <property type="molecule type" value="Genomic_DNA"/>
</dbReference>
<reference evidence="10 11" key="1">
    <citation type="submission" date="2016-10" db="EMBL/GenBank/DDBJ databases">
        <authorList>
            <person name="de Groot N.N."/>
        </authorList>
    </citation>
    <scope>NUCLEOTIDE SEQUENCE [LARGE SCALE GENOMIC DNA]</scope>
    <source>
        <strain evidence="10 11">DSM 19886</strain>
    </source>
</reference>
<dbReference type="InterPro" id="IPR029000">
    <property type="entry name" value="Cyclophilin-like_dom_sf"/>
</dbReference>
<dbReference type="GO" id="GO:0003755">
    <property type="term" value="F:peptidyl-prolyl cis-trans isomerase activity"/>
    <property type="evidence" value="ECO:0007669"/>
    <property type="project" value="UniProtKB-KW"/>
</dbReference>
<evidence type="ECO:0000256" key="3">
    <source>
        <dbReference type="ARBA" id="ARBA00013194"/>
    </source>
</evidence>
<organism evidence="10 11">
    <name type="scientific">Kriegella aquimaris</name>
    <dbReference type="NCBI Taxonomy" id="192904"/>
    <lineage>
        <taxon>Bacteria</taxon>
        <taxon>Pseudomonadati</taxon>
        <taxon>Bacteroidota</taxon>
        <taxon>Flavobacteriia</taxon>
        <taxon>Flavobacteriales</taxon>
        <taxon>Flavobacteriaceae</taxon>
        <taxon>Kriegella</taxon>
    </lineage>
</organism>
<evidence type="ECO:0000313" key="11">
    <source>
        <dbReference type="Proteomes" id="UP000199440"/>
    </source>
</evidence>
<proteinExistence type="inferred from homology"/>
<accession>A0A1G9JZL8</accession>
<dbReference type="Pfam" id="PF00254">
    <property type="entry name" value="FKBP_C"/>
    <property type="match status" value="1"/>
</dbReference>
<sequence length="383" mass="42483">MKKTNVFLLIITVLLASCKSQYAELGDGLFADIHTTKGDIIVKLEYELTPITVANFISLAEGKSPFVSEEYKNKKYYDNVIFHRVMKDFMIQGGDPTGTGSGNPGYKFKDELTDSLHHDKKGILSMANAGFETNGSQFFITHKATPFLDGYENGMLKPCQNPRVSCHTVFGEVIEGMDVVDSIANVKTGEGDRPIDTISMKTVQIIRNGRAAKNFDAIQVLSDYFEAEKAKIAAIEKLKSDMATEFEAQKEKAEELPSGLRIMTLQEGNGEKPKHGQQVGVHYAGYLSDGSLFDSNYEEIATKYGKYDESRKQQMLYEPSPMDYSPDASLIAGFKEGMMTMKVGDKIRLFIPPHLGYGPQGSRGVIPPNADLIFDLEITEIMD</sequence>
<dbReference type="RefSeq" id="WP_089886204.1">
    <property type="nucleotide sequence ID" value="NZ_FNGV01000001.1"/>
</dbReference>
<keyword evidence="4 6" id="KW-0697">Rotamase</keyword>
<dbReference type="SUPFAM" id="SSF54534">
    <property type="entry name" value="FKBP-like"/>
    <property type="match status" value="1"/>
</dbReference>
<name>A0A1G9JZL8_9FLAO</name>
<keyword evidence="5 6" id="KW-0413">Isomerase</keyword>
<feature type="domain" description="PPIase cyclophilin-type" evidence="9">
    <location>
        <begin position="38"/>
        <end position="205"/>
    </location>
</feature>
<evidence type="ECO:0000256" key="7">
    <source>
        <dbReference type="SAM" id="SignalP"/>
    </source>
</evidence>
<dbReference type="Gene3D" id="2.40.100.10">
    <property type="entry name" value="Cyclophilin-like"/>
    <property type="match status" value="1"/>
</dbReference>
<dbReference type="PANTHER" id="PTHR45625:SF4">
    <property type="entry name" value="PEPTIDYLPROLYL ISOMERASE DOMAIN AND WD REPEAT-CONTAINING PROTEIN 1"/>
    <property type="match status" value="1"/>
</dbReference>
<dbReference type="InterPro" id="IPR002130">
    <property type="entry name" value="Cyclophilin-type_PPIase_dom"/>
</dbReference>
<dbReference type="InterPro" id="IPR020892">
    <property type="entry name" value="Cyclophilin-type_PPIase_CS"/>
</dbReference>
<gene>
    <name evidence="10" type="ORF">SAMN04488514_101758</name>
</gene>
<dbReference type="Pfam" id="PF00160">
    <property type="entry name" value="Pro_isomerase"/>
    <property type="match status" value="1"/>
</dbReference>
<keyword evidence="7" id="KW-0732">Signal</keyword>
<dbReference type="PROSITE" id="PS50072">
    <property type="entry name" value="CSA_PPIASE_2"/>
    <property type="match status" value="1"/>
</dbReference>
<dbReference type="EC" id="5.2.1.8" evidence="3 6"/>
<feature type="domain" description="PPIase FKBP-type" evidence="8">
    <location>
        <begin position="276"/>
        <end position="382"/>
    </location>
</feature>
<dbReference type="GO" id="GO:0006457">
    <property type="term" value="P:protein folding"/>
    <property type="evidence" value="ECO:0007669"/>
    <property type="project" value="InterPro"/>
</dbReference>
<dbReference type="InterPro" id="IPR001179">
    <property type="entry name" value="PPIase_FKBP_dom"/>
</dbReference>
<dbReference type="PANTHER" id="PTHR45625">
    <property type="entry name" value="PEPTIDYL-PROLYL CIS-TRANS ISOMERASE-RELATED"/>
    <property type="match status" value="1"/>
</dbReference>
<feature type="chain" id="PRO_5011592165" description="peptidylprolyl isomerase" evidence="7">
    <location>
        <begin position="24"/>
        <end position="383"/>
    </location>
</feature>
<dbReference type="CDD" id="cd00317">
    <property type="entry name" value="cyclophilin"/>
    <property type="match status" value="1"/>
</dbReference>
<dbReference type="PROSITE" id="PS51257">
    <property type="entry name" value="PROKAR_LIPOPROTEIN"/>
    <property type="match status" value="1"/>
</dbReference>
<dbReference type="PRINTS" id="PR00153">
    <property type="entry name" value="CSAPPISMRASE"/>
</dbReference>
<dbReference type="InterPro" id="IPR044666">
    <property type="entry name" value="Cyclophilin_A-like"/>
</dbReference>
<comment type="similarity">
    <text evidence="2">Belongs to the cyclophilin-type PPIase family.</text>
</comment>
<evidence type="ECO:0000256" key="4">
    <source>
        <dbReference type="ARBA" id="ARBA00023110"/>
    </source>
</evidence>
<dbReference type="PROSITE" id="PS00170">
    <property type="entry name" value="CSA_PPIASE_1"/>
    <property type="match status" value="1"/>
</dbReference>
<dbReference type="STRING" id="192904.SAMN04488514_101758"/>
<evidence type="ECO:0000313" key="10">
    <source>
        <dbReference type="EMBL" id="SDL42333.1"/>
    </source>
</evidence>
<keyword evidence="11" id="KW-1185">Reference proteome</keyword>
<comment type="catalytic activity">
    <reaction evidence="1 6">
        <text>[protein]-peptidylproline (omega=180) = [protein]-peptidylproline (omega=0)</text>
        <dbReference type="Rhea" id="RHEA:16237"/>
        <dbReference type="Rhea" id="RHEA-COMP:10747"/>
        <dbReference type="Rhea" id="RHEA-COMP:10748"/>
        <dbReference type="ChEBI" id="CHEBI:83833"/>
        <dbReference type="ChEBI" id="CHEBI:83834"/>
        <dbReference type="EC" id="5.2.1.8"/>
    </reaction>
</comment>
<dbReference type="PROSITE" id="PS50059">
    <property type="entry name" value="FKBP_PPIASE"/>
    <property type="match status" value="1"/>
</dbReference>
<evidence type="ECO:0000256" key="2">
    <source>
        <dbReference type="ARBA" id="ARBA00007365"/>
    </source>
</evidence>
<dbReference type="OrthoDB" id="9807797at2"/>
<evidence type="ECO:0000256" key="5">
    <source>
        <dbReference type="ARBA" id="ARBA00023235"/>
    </source>
</evidence>
<evidence type="ECO:0000259" key="9">
    <source>
        <dbReference type="PROSITE" id="PS50072"/>
    </source>
</evidence>
<dbReference type="Proteomes" id="UP000199440">
    <property type="component" value="Unassembled WGS sequence"/>
</dbReference>
<evidence type="ECO:0000256" key="6">
    <source>
        <dbReference type="PROSITE-ProRule" id="PRU00277"/>
    </source>
</evidence>